<dbReference type="InterPro" id="IPR005297">
    <property type="entry name" value="Lipoprotein_repeat"/>
</dbReference>
<feature type="region of interest" description="Disordered" evidence="1">
    <location>
        <begin position="126"/>
        <end position="147"/>
    </location>
</feature>
<accession>A0A0X1T2X7</accession>
<proteinExistence type="predicted"/>
<protein>
    <recommendedName>
        <fullName evidence="5">Lipoprotein</fullName>
    </recommendedName>
</protein>
<evidence type="ECO:0008006" key="5">
    <source>
        <dbReference type="Google" id="ProtNLM"/>
    </source>
</evidence>
<feature type="signal peptide" evidence="2">
    <location>
        <begin position="1"/>
        <end position="25"/>
    </location>
</feature>
<dbReference type="STRING" id="46677.AWM79_14085"/>
<dbReference type="RefSeq" id="WP_060783098.1">
    <property type="nucleotide sequence ID" value="NZ_CP014135.1"/>
</dbReference>
<evidence type="ECO:0000256" key="1">
    <source>
        <dbReference type="SAM" id="MobiDB-lite"/>
    </source>
</evidence>
<dbReference type="InterPro" id="IPR014558">
    <property type="entry name" value="UCP029720"/>
</dbReference>
<reference evidence="3 4" key="1">
    <citation type="submission" date="2016-01" db="EMBL/GenBank/DDBJ databases">
        <authorList>
            <person name="McClelland M."/>
            <person name="Jain A."/>
            <person name="Saraogi P."/>
            <person name="Mendelson R."/>
            <person name="Westerman R."/>
            <person name="SanMiguel P."/>
            <person name="Csonka L."/>
        </authorList>
    </citation>
    <scope>NUCLEOTIDE SEQUENCE [LARGE SCALE GENOMIC DNA]</scope>
    <source>
        <strain evidence="3 4">NCPPB 2472</strain>
    </source>
</reference>
<keyword evidence="2" id="KW-0732">Signal</keyword>
<evidence type="ECO:0000313" key="4">
    <source>
        <dbReference type="Proteomes" id="UP000063229"/>
    </source>
</evidence>
<dbReference type="KEGG" id="pagb:AWM79_14085"/>
<gene>
    <name evidence="3" type="ORF">AWM79_14085</name>
</gene>
<sequence>MTRSAFSLKVLMVAAALSLPAWAWAADPAMGHEGMKADSAMSHEKMMAGPGMSHKGVLVDHHGMTLYTFDKDSAGKSACNGDPCETNWPPLSASATDKGDDKWSVIKRDDGKLQWAYAGKPLYTFKDDKKGDKNGDGKGGVWHVAKP</sequence>
<evidence type="ECO:0000313" key="3">
    <source>
        <dbReference type="EMBL" id="AMB86372.1"/>
    </source>
</evidence>
<dbReference type="GO" id="GO:0043448">
    <property type="term" value="P:alkane catabolic process"/>
    <property type="evidence" value="ECO:0007669"/>
    <property type="project" value="TreeGrafter"/>
</dbReference>
<organism evidence="3 4">
    <name type="scientific">Pseudomonas agarici</name>
    <dbReference type="NCBI Taxonomy" id="46677"/>
    <lineage>
        <taxon>Bacteria</taxon>
        <taxon>Pseudomonadati</taxon>
        <taxon>Pseudomonadota</taxon>
        <taxon>Gammaproteobacteria</taxon>
        <taxon>Pseudomonadales</taxon>
        <taxon>Pseudomonadaceae</taxon>
        <taxon>Pseudomonas</taxon>
    </lineage>
</organism>
<dbReference type="PIRSF" id="PIRSF029720">
    <property type="entry name" value="UCP029720"/>
    <property type="match status" value="1"/>
</dbReference>
<dbReference type="Pfam" id="PF03640">
    <property type="entry name" value="Lipoprotein_15"/>
    <property type="match status" value="2"/>
</dbReference>
<dbReference type="PANTHER" id="PTHR39335">
    <property type="entry name" value="BLL4220 PROTEIN"/>
    <property type="match status" value="1"/>
</dbReference>
<dbReference type="AlphaFoldDB" id="A0A0X1T2X7"/>
<name>A0A0X1T2X7_PSEAA</name>
<feature type="chain" id="PRO_5007035965" description="Lipoprotein" evidence="2">
    <location>
        <begin position="26"/>
        <end position="147"/>
    </location>
</feature>
<dbReference type="PANTHER" id="PTHR39335:SF1">
    <property type="entry name" value="BLL4220 PROTEIN"/>
    <property type="match status" value="1"/>
</dbReference>
<dbReference type="Proteomes" id="UP000063229">
    <property type="component" value="Chromosome"/>
</dbReference>
<keyword evidence="4" id="KW-1185">Reference proteome</keyword>
<evidence type="ECO:0000256" key="2">
    <source>
        <dbReference type="SAM" id="SignalP"/>
    </source>
</evidence>
<feature type="compositionally biased region" description="Basic and acidic residues" evidence="1">
    <location>
        <begin position="126"/>
        <end position="136"/>
    </location>
</feature>
<dbReference type="EMBL" id="CP014135">
    <property type="protein sequence ID" value="AMB86372.1"/>
    <property type="molecule type" value="Genomic_DNA"/>
</dbReference>